<reference evidence="3 4" key="1">
    <citation type="journal article" date="2018" name="Nat. Ecol. Evol.">
        <title>Pezizomycetes genomes reveal the molecular basis of ectomycorrhizal truffle lifestyle.</title>
        <authorList>
            <person name="Murat C."/>
            <person name="Payen T."/>
            <person name="Noel B."/>
            <person name="Kuo A."/>
            <person name="Morin E."/>
            <person name="Chen J."/>
            <person name="Kohler A."/>
            <person name="Krizsan K."/>
            <person name="Balestrini R."/>
            <person name="Da Silva C."/>
            <person name="Montanini B."/>
            <person name="Hainaut M."/>
            <person name="Levati E."/>
            <person name="Barry K.W."/>
            <person name="Belfiori B."/>
            <person name="Cichocki N."/>
            <person name="Clum A."/>
            <person name="Dockter R.B."/>
            <person name="Fauchery L."/>
            <person name="Guy J."/>
            <person name="Iotti M."/>
            <person name="Le Tacon F."/>
            <person name="Lindquist E.A."/>
            <person name="Lipzen A."/>
            <person name="Malagnac F."/>
            <person name="Mello A."/>
            <person name="Molinier V."/>
            <person name="Miyauchi S."/>
            <person name="Poulain J."/>
            <person name="Riccioni C."/>
            <person name="Rubini A."/>
            <person name="Sitrit Y."/>
            <person name="Splivallo R."/>
            <person name="Traeger S."/>
            <person name="Wang M."/>
            <person name="Zifcakova L."/>
            <person name="Wipf D."/>
            <person name="Zambonelli A."/>
            <person name="Paolocci F."/>
            <person name="Nowrousian M."/>
            <person name="Ottonello S."/>
            <person name="Baldrian P."/>
            <person name="Spatafora J.W."/>
            <person name="Henrissat B."/>
            <person name="Nagy L.G."/>
            <person name="Aury J.M."/>
            <person name="Wincker P."/>
            <person name="Grigoriev I.V."/>
            <person name="Bonfante P."/>
            <person name="Martin F.M."/>
        </authorList>
    </citation>
    <scope>NUCLEOTIDE SEQUENCE [LARGE SCALE GENOMIC DNA]</scope>
    <source>
        <strain evidence="3 4">CCBAS932</strain>
    </source>
</reference>
<dbReference type="Proteomes" id="UP000277580">
    <property type="component" value="Unassembled WGS sequence"/>
</dbReference>
<sequence length="198" mass="21993">MTELSGKQEIDIVNSYFAAYQSGQYDRITPFLHPTFTFSDPSFPTPTPQRSRALFSLFCATMVKSELRLEPTPAEPAPDGNGFVVRYTCDYIFGAEKRKVHNDVVARVTLCGGMVGRHVDVFDVGVWGKQALGWWGVGLGACGVLEGVVRWWAGGWLERWCEGEEGAGREEVDQDGVEGERERGERDIVEGGQVGERR</sequence>
<feature type="region of interest" description="Disordered" evidence="1">
    <location>
        <begin position="164"/>
        <end position="198"/>
    </location>
</feature>
<organism evidence="3 4">
    <name type="scientific">Morchella conica CCBAS932</name>
    <dbReference type="NCBI Taxonomy" id="1392247"/>
    <lineage>
        <taxon>Eukaryota</taxon>
        <taxon>Fungi</taxon>
        <taxon>Dikarya</taxon>
        <taxon>Ascomycota</taxon>
        <taxon>Pezizomycotina</taxon>
        <taxon>Pezizomycetes</taxon>
        <taxon>Pezizales</taxon>
        <taxon>Morchellaceae</taxon>
        <taxon>Morchella</taxon>
    </lineage>
</organism>
<dbReference type="OrthoDB" id="5356343at2759"/>
<dbReference type="AlphaFoldDB" id="A0A3N4KKJ6"/>
<feature type="compositionally biased region" description="Basic and acidic residues" evidence="1">
    <location>
        <begin position="178"/>
        <end position="198"/>
    </location>
</feature>
<proteinExistence type="predicted"/>
<gene>
    <name evidence="3" type="ORF">P167DRAFT_591359</name>
</gene>
<keyword evidence="4" id="KW-1185">Reference proteome</keyword>
<evidence type="ECO:0000313" key="4">
    <source>
        <dbReference type="Proteomes" id="UP000277580"/>
    </source>
</evidence>
<dbReference type="SUPFAM" id="SSF54427">
    <property type="entry name" value="NTF2-like"/>
    <property type="match status" value="1"/>
</dbReference>
<dbReference type="InterPro" id="IPR037401">
    <property type="entry name" value="SnoaL-like"/>
</dbReference>
<dbReference type="InterPro" id="IPR032710">
    <property type="entry name" value="NTF2-like_dom_sf"/>
</dbReference>
<protein>
    <recommendedName>
        <fullName evidence="2">SnoaL-like domain-containing protein</fullName>
    </recommendedName>
</protein>
<accession>A0A3N4KKJ6</accession>
<dbReference type="Gene3D" id="3.10.450.50">
    <property type="match status" value="1"/>
</dbReference>
<dbReference type="InParanoid" id="A0A3N4KKJ6"/>
<evidence type="ECO:0000256" key="1">
    <source>
        <dbReference type="SAM" id="MobiDB-lite"/>
    </source>
</evidence>
<dbReference type="Pfam" id="PF12680">
    <property type="entry name" value="SnoaL_2"/>
    <property type="match status" value="1"/>
</dbReference>
<dbReference type="EMBL" id="ML119138">
    <property type="protein sequence ID" value="RPB11050.1"/>
    <property type="molecule type" value="Genomic_DNA"/>
</dbReference>
<feature type="domain" description="SnoaL-like" evidence="2">
    <location>
        <begin position="13"/>
        <end position="115"/>
    </location>
</feature>
<evidence type="ECO:0000313" key="3">
    <source>
        <dbReference type="EMBL" id="RPB11050.1"/>
    </source>
</evidence>
<name>A0A3N4KKJ6_9PEZI</name>
<evidence type="ECO:0000259" key="2">
    <source>
        <dbReference type="Pfam" id="PF12680"/>
    </source>
</evidence>